<dbReference type="RefSeq" id="WP_254760067.1">
    <property type="nucleotide sequence ID" value="NZ_JANCLT010000009.1"/>
</dbReference>
<proteinExistence type="predicted"/>
<accession>A0AA42BQR0</accession>
<evidence type="ECO:0000313" key="2">
    <source>
        <dbReference type="Proteomes" id="UP001156102"/>
    </source>
</evidence>
<gene>
    <name evidence="1" type="ORF">NK662_16650</name>
</gene>
<reference evidence="1" key="1">
    <citation type="submission" date="2022-07" db="EMBL/GenBank/DDBJ databases">
        <authorList>
            <person name="Li W.-J."/>
            <person name="Deng Q.-Q."/>
        </authorList>
    </citation>
    <scope>NUCLEOTIDE SEQUENCE</scope>
    <source>
        <strain evidence="1">SYSU M60031</strain>
    </source>
</reference>
<sequence>MITLPMAEMIDQISRLNLLNLIHTHTKSSLERLIENIYSDRYKGKDAAEVLKTVRRIDFLRTKRRWAETARKDYQAFVANSASKKKWKELAGEYQHLTHYYKEYGAERFTSQMASFSTPEGLIEARQAELQEWANDDARLITDYPYIQHKTNLQIEKAILLDIAMLIGAALTKQTQHDLEIIESPYSATDNPLFANSQSKIKVDGETLKQNSKEYYKKSYQAGKTQLAEVLIDKDYAAQKDYKVPDLDMIDSRIFLEVMSHRGKLFATQKLITVRITDLVKGIYSSDGKKNYENLESRLKKMQHFSLVRQYEDGGWESIGIFSDVKVLVQEDGTRVAEIYVSEAVYKDYIQNQTVRIYKDKIFNLSSGYAHHLIFPLQKERLARYQMNLSFETSMDYLYFATKVRFTKRRKADNLRDIEIALQELIDQQIVVKAFERIRDVFYIQFHPVQEKEVQNLLAGGVGTYEKLPFSTAPFPEA</sequence>
<organism evidence="1 2">
    <name type="scientific">Ectobacillus ponti</name>
    <dbReference type="NCBI Taxonomy" id="2961894"/>
    <lineage>
        <taxon>Bacteria</taxon>
        <taxon>Bacillati</taxon>
        <taxon>Bacillota</taxon>
        <taxon>Bacilli</taxon>
        <taxon>Bacillales</taxon>
        <taxon>Bacillaceae</taxon>
        <taxon>Ectobacillus</taxon>
    </lineage>
</organism>
<keyword evidence="2" id="KW-1185">Reference proteome</keyword>
<name>A0AA42BQR0_9BACI</name>
<dbReference type="Proteomes" id="UP001156102">
    <property type="component" value="Unassembled WGS sequence"/>
</dbReference>
<comment type="caution">
    <text evidence="1">The sequence shown here is derived from an EMBL/GenBank/DDBJ whole genome shotgun (WGS) entry which is preliminary data.</text>
</comment>
<protein>
    <submittedName>
        <fullName evidence="1">Uncharacterized protein</fullName>
    </submittedName>
</protein>
<dbReference type="EMBL" id="JANCLT010000009">
    <property type="protein sequence ID" value="MCP8970152.1"/>
    <property type="molecule type" value="Genomic_DNA"/>
</dbReference>
<dbReference type="AlphaFoldDB" id="A0AA42BQR0"/>
<evidence type="ECO:0000313" key="1">
    <source>
        <dbReference type="EMBL" id="MCP8970152.1"/>
    </source>
</evidence>